<dbReference type="EC" id="2.7.11.1" evidence="1"/>
<reference evidence="1" key="1">
    <citation type="submission" date="2022-06" db="EMBL/GenBank/DDBJ databases">
        <title>Phylogenomic reconstructions and comparative analyses of Kickxellomycotina fungi.</title>
        <authorList>
            <person name="Reynolds N.K."/>
            <person name="Stajich J.E."/>
            <person name="Barry K."/>
            <person name="Grigoriev I.V."/>
            <person name="Crous P."/>
            <person name="Smith M.E."/>
        </authorList>
    </citation>
    <scope>NUCLEOTIDE SEQUENCE</scope>
    <source>
        <strain evidence="1">RSA 2271</strain>
    </source>
</reference>
<comment type="caution">
    <text evidence="1">The sequence shown here is derived from an EMBL/GenBank/DDBJ whole genome shotgun (WGS) entry which is preliminary data.</text>
</comment>
<dbReference type="EMBL" id="JAMZIH010002781">
    <property type="protein sequence ID" value="KAJ1677226.1"/>
    <property type="molecule type" value="Genomic_DNA"/>
</dbReference>
<keyword evidence="1" id="KW-0648">Protein biosynthesis</keyword>
<name>A0ACC1HLM4_9FUNG</name>
<protein>
    <submittedName>
        <fullName evidence="1">Eukaryotic translation initiation factor 2-alpha kinase</fullName>
        <ecNumber evidence="1">2.7.11.1</ecNumber>
    </submittedName>
</protein>
<evidence type="ECO:0000313" key="2">
    <source>
        <dbReference type="Proteomes" id="UP001145114"/>
    </source>
</evidence>
<keyword evidence="2" id="KW-1185">Reference proteome</keyword>
<accession>A0ACC1HLM4</accession>
<keyword evidence="1" id="KW-0418">Kinase</keyword>
<dbReference type="Proteomes" id="UP001145114">
    <property type="component" value="Unassembled WGS sequence"/>
</dbReference>
<organism evidence="1 2">
    <name type="scientific">Spiromyces aspiralis</name>
    <dbReference type="NCBI Taxonomy" id="68401"/>
    <lineage>
        <taxon>Eukaryota</taxon>
        <taxon>Fungi</taxon>
        <taxon>Fungi incertae sedis</taxon>
        <taxon>Zoopagomycota</taxon>
        <taxon>Kickxellomycotina</taxon>
        <taxon>Kickxellomycetes</taxon>
        <taxon>Kickxellales</taxon>
        <taxon>Kickxellaceae</taxon>
        <taxon>Spiromyces</taxon>
    </lineage>
</organism>
<proteinExistence type="predicted"/>
<gene>
    <name evidence="1" type="primary">GCN2_3</name>
    <name evidence="1" type="ORF">EV182_006615</name>
</gene>
<keyword evidence="1" id="KW-0396">Initiation factor</keyword>
<evidence type="ECO:0000313" key="1">
    <source>
        <dbReference type="EMBL" id="KAJ1677226.1"/>
    </source>
</evidence>
<keyword evidence="1" id="KW-0808">Transferase</keyword>
<sequence length="226" mass="25253">MRLSAARVPALDIVSRDELCPWLFSKIQERYQIDCVIHETKSTTKVSTGSMTSASLAHLFEPMMISKEHQQLIASSSGSNSILGNIPVSVPEQQHSSLVLASDERRFEVVFVDPNQAGKNLNRVKAKQKSMLTDRATGNVKKALGELRTNAPIIIVPLNSTAIRKLLGMESILGEEGFKKIMEGSSAHQRVHITRLRSQLERFKRQGSKLVWLYSSPDDYAVTYKM</sequence>